<evidence type="ECO:0000313" key="4">
    <source>
        <dbReference type="Proteomes" id="UP000238137"/>
    </source>
</evidence>
<accession>A0A422QZB0</accession>
<evidence type="ECO:0000256" key="2">
    <source>
        <dbReference type="SAM" id="SignalP"/>
    </source>
</evidence>
<dbReference type="OrthoDB" id="9815212at2"/>
<dbReference type="RefSeq" id="WP_106690581.1">
    <property type="nucleotide sequence ID" value="NZ_PXNQ02000003.1"/>
</dbReference>
<feature type="signal peptide" evidence="2">
    <location>
        <begin position="1"/>
        <end position="20"/>
    </location>
</feature>
<name>A0A422QZB0_9RHOB</name>
<keyword evidence="1" id="KW-1133">Transmembrane helix</keyword>
<proteinExistence type="predicted"/>
<comment type="caution">
    <text evidence="3">The sequence shown here is derived from an EMBL/GenBank/DDBJ whole genome shotgun (WGS) entry which is preliminary data.</text>
</comment>
<feature type="transmembrane region" description="Helical" evidence="1">
    <location>
        <begin position="268"/>
        <end position="289"/>
    </location>
</feature>
<feature type="chain" id="PRO_5019492959" description="TIGR02186 family protein" evidence="2">
    <location>
        <begin position="21"/>
        <end position="295"/>
    </location>
</feature>
<keyword evidence="2" id="KW-0732">Signal</keyword>
<dbReference type="AlphaFoldDB" id="A0A422QZB0"/>
<dbReference type="EMBL" id="PXNQ02000003">
    <property type="protein sequence ID" value="RNF35233.1"/>
    <property type="molecule type" value="Genomic_DNA"/>
</dbReference>
<protein>
    <recommendedName>
        <fullName evidence="5">TIGR02186 family protein</fullName>
    </recommendedName>
</protein>
<evidence type="ECO:0000313" key="3">
    <source>
        <dbReference type="EMBL" id="RNF35233.1"/>
    </source>
</evidence>
<keyword evidence="4" id="KW-1185">Reference proteome</keyword>
<dbReference type="Pfam" id="PF09608">
    <property type="entry name" value="Alph_Pro_TM"/>
    <property type="match status" value="1"/>
</dbReference>
<dbReference type="Proteomes" id="UP000238137">
    <property type="component" value="Unassembled WGS sequence"/>
</dbReference>
<gene>
    <name evidence="3" type="ORF">A7A09_006315</name>
</gene>
<organism evidence="3 4">
    <name type="scientific">Paracoccus methylarcula</name>
    <dbReference type="NCBI Taxonomy" id="72022"/>
    <lineage>
        <taxon>Bacteria</taxon>
        <taxon>Pseudomonadati</taxon>
        <taxon>Pseudomonadota</taxon>
        <taxon>Alphaproteobacteria</taxon>
        <taxon>Rhodobacterales</taxon>
        <taxon>Paracoccaceae</taxon>
        <taxon>Paracoccus</taxon>
    </lineage>
</organism>
<dbReference type="InterPro" id="IPR019088">
    <property type="entry name" value="CHP02186-rel_TM"/>
</dbReference>
<keyword evidence="1" id="KW-0472">Membrane</keyword>
<evidence type="ECO:0000256" key="1">
    <source>
        <dbReference type="SAM" id="Phobius"/>
    </source>
</evidence>
<sequence length="295" mass="32631">MRVVLTVLLALWLTGGPAVAQTGEEPAPVSETGEVIPTFPDPSQRQRVIAAIAKRKEQPAEQVVAGLSRDSVAITASFDGSEILIYGAIKRETPIPDGPPLQIIVTVEAPSRPLTIWRKERKAGIWINTEKVEIGAAPGFYAVATSGPMNDILQEDWDRRYRISLPLALRAYAGKLAVEDAVPFTEALIRLRESNGLYRLDEGSVKLVDQTLFRADVRLPANLIEGDYKTRIFLLRDGQVMDVYRAPIEVRKVGLERWLYRLAFDQPLIYGLMSLAVAVIAGWGASAAFRKLRRA</sequence>
<keyword evidence="1" id="KW-0812">Transmembrane</keyword>
<evidence type="ECO:0008006" key="5">
    <source>
        <dbReference type="Google" id="ProtNLM"/>
    </source>
</evidence>
<reference evidence="3" key="1">
    <citation type="submission" date="2018-05" db="EMBL/GenBank/DDBJ databases">
        <title>Reclassification of Methylarcula marina and Methylarcula terricola as Paracoccus methylarcula sp.nov., comb.nov. and Paracoccus terricola comb.nov.</title>
        <authorList>
            <person name="Shmareva M.N."/>
            <person name="Doronina N.V."/>
            <person name="Vasilenko O.V."/>
            <person name="Tarlachkov S.V."/>
            <person name="Trotsenko Y.A."/>
        </authorList>
    </citation>
    <scope>NUCLEOTIDE SEQUENCE [LARGE SCALE GENOMIC DNA]</scope>
    <source>
        <strain evidence="3">VKM B-2159</strain>
    </source>
</reference>